<dbReference type="InterPro" id="IPR055170">
    <property type="entry name" value="GFO_IDH_MocA-like_dom"/>
</dbReference>
<dbReference type="PANTHER" id="PTHR43708">
    <property type="entry name" value="CONSERVED EXPRESSED OXIDOREDUCTASE (EUROFUNG)"/>
    <property type="match status" value="1"/>
</dbReference>
<dbReference type="AlphaFoldDB" id="A0A518IAQ7"/>
<dbReference type="InterPro" id="IPR000683">
    <property type="entry name" value="Gfo/Idh/MocA-like_OxRdtase_N"/>
</dbReference>
<keyword evidence="3" id="KW-0560">Oxidoreductase</keyword>
<dbReference type="SUPFAM" id="SSF55347">
    <property type="entry name" value="Glyceraldehyde-3-phosphate dehydrogenase-like, C-terminal domain"/>
    <property type="match status" value="1"/>
</dbReference>
<name>A0A518IAQ7_9PLAN</name>
<dbReference type="Pfam" id="PF22725">
    <property type="entry name" value="GFO_IDH_MocA_C3"/>
    <property type="match status" value="1"/>
</dbReference>
<dbReference type="Pfam" id="PF01408">
    <property type="entry name" value="GFO_IDH_MocA"/>
    <property type="match status" value="1"/>
</dbReference>
<accession>A0A518IAQ7</accession>
<sequence length="399" mass="43854">METMNGQLNRKLRMALVGGGQGSFIGRVHSIAACLDNRAELVAGALSSNPEKAKASAPAYDIKPDRAYGSIEELVEKESALPEDQRIDFVSIATPNFTHFPIAKTAVEAGFNVICDKPMTFDLAQAEELKTLVEKSGVVFAVSHNYTGYPLVRMAREMILSGELGEIQAVRSNYIQGWLRSRLEEEEQKQAAWRTDPAKSGAAGAFGDIATHAYNLGRYMTGLLPEEISCNLKIFAPGRQLDDYGHAVIRFQNGALGTVTASQISHGRENDLFIEIDGTKGALAWRQEEPNQMVIRRNGQPHSIYTRDPNAPFMNEMGAAACRLPAGHPEAFYEAFANIYRGAYDAMISRITGQPFESKNTIYPNVYDGVEGMFFIQQSVASSHENGAWLPFQCDSARS</sequence>
<dbReference type="InterPro" id="IPR051317">
    <property type="entry name" value="Gfo/Idh/MocA_oxidoreduct"/>
</dbReference>
<organism evidence="3 4">
    <name type="scientific">Gimesia fumaroli</name>
    <dbReference type="NCBI Taxonomy" id="2527976"/>
    <lineage>
        <taxon>Bacteria</taxon>
        <taxon>Pseudomonadati</taxon>
        <taxon>Planctomycetota</taxon>
        <taxon>Planctomycetia</taxon>
        <taxon>Planctomycetales</taxon>
        <taxon>Planctomycetaceae</taxon>
        <taxon>Gimesia</taxon>
    </lineage>
</organism>
<dbReference type="SUPFAM" id="SSF51735">
    <property type="entry name" value="NAD(P)-binding Rossmann-fold domains"/>
    <property type="match status" value="1"/>
</dbReference>
<reference evidence="3 4" key="1">
    <citation type="submission" date="2019-03" db="EMBL/GenBank/DDBJ databases">
        <title>Deep-cultivation of Planctomycetes and their phenomic and genomic characterization uncovers novel biology.</title>
        <authorList>
            <person name="Wiegand S."/>
            <person name="Jogler M."/>
            <person name="Boedeker C."/>
            <person name="Pinto D."/>
            <person name="Vollmers J."/>
            <person name="Rivas-Marin E."/>
            <person name="Kohn T."/>
            <person name="Peeters S.H."/>
            <person name="Heuer A."/>
            <person name="Rast P."/>
            <person name="Oberbeckmann S."/>
            <person name="Bunk B."/>
            <person name="Jeske O."/>
            <person name="Meyerdierks A."/>
            <person name="Storesund J.E."/>
            <person name="Kallscheuer N."/>
            <person name="Luecker S."/>
            <person name="Lage O.M."/>
            <person name="Pohl T."/>
            <person name="Merkel B.J."/>
            <person name="Hornburger P."/>
            <person name="Mueller R.-W."/>
            <person name="Bruemmer F."/>
            <person name="Labrenz M."/>
            <person name="Spormann A.M."/>
            <person name="Op den Camp H."/>
            <person name="Overmann J."/>
            <person name="Amann R."/>
            <person name="Jetten M.S.M."/>
            <person name="Mascher T."/>
            <person name="Medema M.H."/>
            <person name="Devos D.P."/>
            <person name="Kaster A.-K."/>
            <person name="Ovreas L."/>
            <person name="Rohde M."/>
            <person name="Galperin M.Y."/>
            <person name="Jogler C."/>
        </authorList>
    </citation>
    <scope>NUCLEOTIDE SEQUENCE [LARGE SCALE GENOMIC DNA]</scope>
    <source>
        <strain evidence="3 4">Enr17</strain>
    </source>
</reference>
<evidence type="ECO:0000313" key="3">
    <source>
        <dbReference type="EMBL" id="QDV50119.1"/>
    </source>
</evidence>
<feature type="domain" description="Gfo/Idh/MocA-like oxidoreductase N-terminal" evidence="1">
    <location>
        <begin position="13"/>
        <end position="144"/>
    </location>
</feature>
<gene>
    <name evidence="3" type="primary">ydgJ_3</name>
    <name evidence="3" type="ORF">Enr17x_21570</name>
</gene>
<feature type="domain" description="GFO/IDH/MocA-like oxidoreductase" evidence="2">
    <location>
        <begin position="152"/>
        <end position="283"/>
    </location>
</feature>
<dbReference type="PANTHER" id="PTHR43708:SF3">
    <property type="entry name" value="OXIDOREDUCTASE"/>
    <property type="match status" value="1"/>
</dbReference>
<dbReference type="Gene3D" id="3.40.50.720">
    <property type="entry name" value="NAD(P)-binding Rossmann-like Domain"/>
    <property type="match status" value="1"/>
</dbReference>
<evidence type="ECO:0000259" key="2">
    <source>
        <dbReference type="Pfam" id="PF22725"/>
    </source>
</evidence>
<dbReference type="Proteomes" id="UP000318313">
    <property type="component" value="Chromosome"/>
</dbReference>
<dbReference type="KEGG" id="gfm:Enr17x_21570"/>
<dbReference type="InterPro" id="IPR036291">
    <property type="entry name" value="NAD(P)-bd_dom_sf"/>
</dbReference>
<keyword evidence="4" id="KW-1185">Reference proteome</keyword>
<proteinExistence type="predicted"/>
<dbReference type="EC" id="1.-.-.-" evidence="3"/>
<dbReference type="GO" id="GO:0000166">
    <property type="term" value="F:nucleotide binding"/>
    <property type="evidence" value="ECO:0007669"/>
    <property type="project" value="InterPro"/>
</dbReference>
<dbReference type="GO" id="GO:0016491">
    <property type="term" value="F:oxidoreductase activity"/>
    <property type="evidence" value="ECO:0007669"/>
    <property type="project" value="UniProtKB-KW"/>
</dbReference>
<dbReference type="Gene3D" id="3.30.360.10">
    <property type="entry name" value="Dihydrodipicolinate Reductase, domain 2"/>
    <property type="match status" value="1"/>
</dbReference>
<evidence type="ECO:0000313" key="4">
    <source>
        <dbReference type="Proteomes" id="UP000318313"/>
    </source>
</evidence>
<dbReference type="EMBL" id="CP037452">
    <property type="protein sequence ID" value="QDV50119.1"/>
    <property type="molecule type" value="Genomic_DNA"/>
</dbReference>
<dbReference type="RefSeq" id="WP_198001084.1">
    <property type="nucleotide sequence ID" value="NZ_CP037452.1"/>
</dbReference>
<evidence type="ECO:0000259" key="1">
    <source>
        <dbReference type="Pfam" id="PF01408"/>
    </source>
</evidence>
<protein>
    <submittedName>
        <fullName evidence="3">Putative oxidoreductase YdgJ</fullName>
        <ecNumber evidence="3">1.-.-.-</ecNumber>
    </submittedName>
</protein>